<feature type="compositionally biased region" description="Low complexity" evidence="1">
    <location>
        <begin position="45"/>
        <end position="62"/>
    </location>
</feature>
<evidence type="ECO:0000256" key="1">
    <source>
        <dbReference type="SAM" id="MobiDB-lite"/>
    </source>
</evidence>
<feature type="region of interest" description="Disordered" evidence="1">
    <location>
        <begin position="30"/>
        <end position="227"/>
    </location>
</feature>
<evidence type="ECO:0008006" key="4">
    <source>
        <dbReference type="Google" id="ProtNLM"/>
    </source>
</evidence>
<evidence type="ECO:0000313" key="3">
    <source>
        <dbReference type="Proteomes" id="UP000636479"/>
    </source>
</evidence>
<reference evidence="2" key="1">
    <citation type="submission" date="2020-05" db="EMBL/GenBank/DDBJ databases">
        <title>Mycena genomes resolve the evolution of fungal bioluminescence.</title>
        <authorList>
            <person name="Tsai I.J."/>
        </authorList>
    </citation>
    <scope>NUCLEOTIDE SEQUENCE</scope>
    <source>
        <strain evidence="2">171206Taipei</strain>
    </source>
</reference>
<protein>
    <recommendedName>
        <fullName evidence="4">C2H2-type domain-containing protein</fullName>
    </recommendedName>
</protein>
<dbReference type="OrthoDB" id="8922241at2759"/>
<dbReference type="GeneID" id="59347534"/>
<dbReference type="EMBL" id="JACAZF010000007">
    <property type="protein sequence ID" value="KAF7298872.1"/>
    <property type="molecule type" value="Genomic_DNA"/>
</dbReference>
<dbReference type="Proteomes" id="UP000636479">
    <property type="component" value="Unassembled WGS sequence"/>
</dbReference>
<sequence>MAVPRRQSLAMLYAALRSDEDDPYDIIKEAGDIFEDEDQPFLSRSASTTETGSEFSFSTPSPRFELTRLERDHLHDEETGSDSDSDSDDDSDIEPMNLSSEICVIVDEPGFIPHREQSPEISNHIESGISVEPSRRVKSPPTTRLRVPVFNDEPLSDGESTGDASDDEYMPSPKLIPRKRARSSSPARLPSAPYRAFSDPPAQSTSTESGRPAKRARPPPVSRNRQTTLAEVQQAEASDEYADFKCQVCGWIQHNKRIPDFKRHVKTHQREADDQANRGWCCVGVLVGDARHYSRISRGAEIYTHLGQQRIGGCRKTFSRRDALKRHLENSNLKCVSEILAPTEE</sequence>
<keyword evidence="3" id="KW-1185">Reference proteome</keyword>
<dbReference type="RefSeq" id="XP_037218260.1">
    <property type="nucleotide sequence ID" value="XM_037365018.1"/>
</dbReference>
<comment type="caution">
    <text evidence="2">The sequence shown here is derived from an EMBL/GenBank/DDBJ whole genome shotgun (WGS) entry which is preliminary data.</text>
</comment>
<dbReference type="AlphaFoldDB" id="A0A8H6SIB3"/>
<feature type="compositionally biased region" description="Low complexity" evidence="1">
    <location>
        <begin position="183"/>
        <end position="196"/>
    </location>
</feature>
<evidence type="ECO:0000313" key="2">
    <source>
        <dbReference type="EMBL" id="KAF7298872.1"/>
    </source>
</evidence>
<feature type="compositionally biased region" description="Acidic residues" evidence="1">
    <location>
        <begin position="79"/>
        <end position="93"/>
    </location>
</feature>
<accession>A0A8H6SIB3</accession>
<organism evidence="2 3">
    <name type="scientific">Mycena indigotica</name>
    <dbReference type="NCBI Taxonomy" id="2126181"/>
    <lineage>
        <taxon>Eukaryota</taxon>
        <taxon>Fungi</taxon>
        <taxon>Dikarya</taxon>
        <taxon>Basidiomycota</taxon>
        <taxon>Agaricomycotina</taxon>
        <taxon>Agaricomycetes</taxon>
        <taxon>Agaricomycetidae</taxon>
        <taxon>Agaricales</taxon>
        <taxon>Marasmiineae</taxon>
        <taxon>Mycenaceae</taxon>
        <taxon>Mycena</taxon>
    </lineage>
</organism>
<name>A0A8H6SIB3_9AGAR</name>
<feature type="compositionally biased region" description="Basic and acidic residues" evidence="1">
    <location>
        <begin position="65"/>
        <end position="78"/>
    </location>
</feature>
<proteinExistence type="predicted"/>
<gene>
    <name evidence="2" type="ORF">MIND_00835100</name>
</gene>